<dbReference type="InterPro" id="IPR003615">
    <property type="entry name" value="HNH_nuc"/>
</dbReference>
<gene>
    <name evidence="2" type="ORF">SAMN04490205_3315</name>
</gene>
<keyword evidence="2" id="KW-0378">Hydrolase</keyword>
<keyword evidence="2" id="KW-0255">Endonuclease</keyword>
<dbReference type="EMBL" id="LT629760">
    <property type="protein sequence ID" value="SDS69310.1"/>
    <property type="molecule type" value="Genomic_DNA"/>
</dbReference>
<dbReference type="GO" id="GO:0004519">
    <property type="term" value="F:endonuclease activity"/>
    <property type="evidence" value="ECO:0007669"/>
    <property type="project" value="UniProtKB-KW"/>
</dbReference>
<dbReference type="Pfam" id="PF13392">
    <property type="entry name" value="HNH_3"/>
    <property type="match status" value="1"/>
</dbReference>
<feature type="domain" description="HNH nuclease" evidence="1">
    <location>
        <begin position="58"/>
        <end position="99"/>
    </location>
</feature>
<keyword evidence="2" id="KW-0540">Nuclease</keyword>
<dbReference type="Gene3D" id="3.90.75.20">
    <property type="match status" value="1"/>
</dbReference>
<dbReference type="RefSeq" id="WP_057008980.1">
    <property type="nucleotide sequence ID" value="NZ_JYLK01000011.1"/>
</dbReference>
<reference evidence="2 3" key="1">
    <citation type="submission" date="2016-10" db="EMBL/GenBank/DDBJ databases">
        <authorList>
            <person name="Varghese N."/>
            <person name="Submissions S."/>
        </authorList>
    </citation>
    <scope>NUCLEOTIDE SEQUENCE [LARGE SCALE GENOMIC DNA]</scope>
    <source>
        <strain evidence="2 3">BS3111</strain>
    </source>
</reference>
<accession>A0ABY0UHH0</accession>
<evidence type="ECO:0000313" key="2">
    <source>
        <dbReference type="EMBL" id="SDS69310.1"/>
    </source>
</evidence>
<proteinExistence type="predicted"/>
<evidence type="ECO:0000313" key="3">
    <source>
        <dbReference type="Proteomes" id="UP000183126"/>
    </source>
</evidence>
<organism evidence="2 3">
    <name type="scientific">Pseudomonas trivialis</name>
    <dbReference type="NCBI Taxonomy" id="200450"/>
    <lineage>
        <taxon>Bacteria</taxon>
        <taxon>Pseudomonadati</taxon>
        <taxon>Pseudomonadota</taxon>
        <taxon>Gammaproteobacteria</taxon>
        <taxon>Pseudomonadales</taxon>
        <taxon>Pseudomonadaceae</taxon>
        <taxon>Pseudomonas</taxon>
    </lineage>
</organism>
<dbReference type="InterPro" id="IPR044925">
    <property type="entry name" value="His-Me_finger_sf"/>
</dbReference>
<sequence>MNEAMVKRFFEFVKYDPETGVFSWAKSPNANSPKDSIAGSTDTAGYRRISLLGKQVSAHRLAVLWMTGSTPECEVDHINGIRSDNRWANLRVCDQSQNRQNVNIRSDNKVGVKGVRITKNGRFEAQVIANKTRKSATFITLSEAAEWVRSTRLAMHGEFAKHA</sequence>
<evidence type="ECO:0000259" key="1">
    <source>
        <dbReference type="Pfam" id="PF13392"/>
    </source>
</evidence>
<protein>
    <submittedName>
        <fullName evidence="2">HNH endonuclease</fullName>
    </submittedName>
</protein>
<dbReference type="SUPFAM" id="SSF54060">
    <property type="entry name" value="His-Me finger endonucleases"/>
    <property type="match status" value="1"/>
</dbReference>
<dbReference type="Proteomes" id="UP000183126">
    <property type="component" value="Chromosome I"/>
</dbReference>
<keyword evidence="3" id="KW-1185">Reference proteome</keyword>
<name>A0ABY0UHH0_9PSED</name>